<dbReference type="Pfam" id="PF22764">
    <property type="entry name" value="E217_Gp32"/>
    <property type="match status" value="1"/>
</dbReference>
<accession>A0A6J5LGT1</accession>
<feature type="region of interest" description="Disordered" evidence="1">
    <location>
        <begin position="125"/>
        <end position="146"/>
    </location>
</feature>
<reference evidence="2" key="1">
    <citation type="submission" date="2020-04" db="EMBL/GenBank/DDBJ databases">
        <authorList>
            <person name="Chiriac C."/>
            <person name="Salcher M."/>
            <person name="Ghai R."/>
            <person name="Kavagutti S V."/>
        </authorList>
    </citation>
    <scope>NUCLEOTIDE SEQUENCE</scope>
</reference>
<organism evidence="2">
    <name type="scientific">uncultured Caudovirales phage</name>
    <dbReference type="NCBI Taxonomy" id="2100421"/>
    <lineage>
        <taxon>Viruses</taxon>
        <taxon>Duplodnaviria</taxon>
        <taxon>Heunggongvirae</taxon>
        <taxon>Uroviricota</taxon>
        <taxon>Caudoviricetes</taxon>
        <taxon>Peduoviridae</taxon>
        <taxon>Maltschvirus</taxon>
        <taxon>Maltschvirus maltsch</taxon>
    </lineage>
</organism>
<dbReference type="InterPro" id="IPR054440">
    <property type="entry name" value="Gp32-like"/>
</dbReference>
<gene>
    <name evidence="2" type="ORF">UFOVP138_57</name>
</gene>
<evidence type="ECO:0000256" key="1">
    <source>
        <dbReference type="SAM" id="MobiDB-lite"/>
    </source>
</evidence>
<proteinExistence type="predicted"/>
<protein>
    <submittedName>
        <fullName evidence="2">Uncharacterized protein</fullName>
    </submittedName>
</protein>
<dbReference type="EMBL" id="LR796256">
    <property type="protein sequence ID" value="CAB4132140.1"/>
    <property type="molecule type" value="Genomic_DNA"/>
</dbReference>
<name>A0A6J5LGT1_9CAUD</name>
<sequence>MSNDIGGFGLVLTIIGSVTFPQGFAVTQFADDGDPFDTPNTDVKNATVGPNGDLISWSKATARLVDINVIPNSDDDANLAALADANRAGVGRFPVNDSITLVALYPDGETVALYGGVITSAPVASSTASSGRKKTKKYSFAFESNS</sequence>
<evidence type="ECO:0000313" key="2">
    <source>
        <dbReference type="EMBL" id="CAB4132140.1"/>
    </source>
</evidence>